<evidence type="ECO:0000256" key="2">
    <source>
        <dbReference type="ARBA" id="ARBA00022840"/>
    </source>
</evidence>
<evidence type="ECO:0000259" key="6">
    <source>
        <dbReference type="PROSITE" id="PS50045"/>
    </source>
</evidence>
<dbReference type="CDD" id="cd00009">
    <property type="entry name" value="AAA"/>
    <property type="match status" value="1"/>
</dbReference>
<dbReference type="OrthoDB" id="9803970at2"/>
<keyword evidence="1" id="KW-0547">Nucleotide-binding</keyword>
<evidence type="ECO:0000313" key="7">
    <source>
        <dbReference type="EMBL" id="KON82837.1"/>
    </source>
</evidence>
<dbReference type="InterPro" id="IPR025944">
    <property type="entry name" value="Sigma_54_int_dom_CS"/>
</dbReference>
<dbReference type="GO" id="GO:0006355">
    <property type="term" value="P:regulation of DNA-templated transcription"/>
    <property type="evidence" value="ECO:0007669"/>
    <property type="project" value="InterPro"/>
</dbReference>
<dbReference type="PROSITE" id="PS00675">
    <property type="entry name" value="SIGMA54_INTERACT_1"/>
    <property type="match status" value="1"/>
</dbReference>
<dbReference type="InterPro" id="IPR036388">
    <property type="entry name" value="WH-like_DNA-bd_sf"/>
</dbReference>
<dbReference type="Gene3D" id="3.40.50.300">
    <property type="entry name" value="P-loop containing nucleotide triphosphate hydrolases"/>
    <property type="match status" value="1"/>
</dbReference>
<dbReference type="RefSeq" id="WP_053429493.1">
    <property type="nucleotide sequence ID" value="NZ_LGUE01000008.1"/>
</dbReference>
<dbReference type="InterPro" id="IPR027417">
    <property type="entry name" value="P-loop_NTPase"/>
</dbReference>
<dbReference type="PROSITE" id="PS00676">
    <property type="entry name" value="SIGMA54_INTERACT_2"/>
    <property type="match status" value="1"/>
</dbReference>
<dbReference type="SMART" id="SM00382">
    <property type="entry name" value="AAA"/>
    <property type="match status" value="1"/>
</dbReference>
<dbReference type="GO" id="GO:0005524">
    <property type="term" value="F:ATP binding"/>
    <property type="evidence" value="ECO:0007669"/>
    <property type="project" value="UniProtKB-KW"/>
</dbReference>
<dbReference type="Proteomes" id="UP000037405">
    <property type="component" value="Unassembled WGS sequence"/>
</dbReference>
<dbReference type="FunFam" id="3.40.50.300:FF:000006">
    <property type="entry name" value="DNA-binding transcriptional regulator NtrC"/>
    <property type="match status" value="1"/>
</dbReference>
<evidence type="ECO:0000256" key="5">
    <source>
        <dbReference type="ARBA" id="ARBA00023163"/>
    </source>
</evidence>
<dbReference type="PROSITE" id="PS50045">
    <property type="entry name" value="SIGMA54_INTERACT_4"/>
    <property type="match status" value="1"/>
</dbReference>
<dbReference type="InterPro" id="IPR058031">
    <property type="entry name" value="AAA_lid_NorR"/>
</dbReference>
<dbReference type="EMBL" id="LGUE01000008">
    <property type="protein sequence ID" value="KON82837.1"/>
    <property type="molecule type" value="Genomic_DNA"/>
</dbReference>
<comment type="caution">
    <text evidence="7">The sequence shown here is derived from an EMBL/GenBank/DDBJ whole genome shotgun (WGS) entry which is preliminary data.</text>
</comment>
<proteinExistence type="predicted"/>
<dbReference type="InterPro" id="IPR025943">
    <property type="entry name" value="Sigma_54_int_dom_ATP-bd_2"/>
</dbReference>
<dbReference type="InterPro" id="IPR002078">
    <property type="entry name" value="Sigma_54_int"/>
</dbReference>
<keyword evidence="5" id="KW-0804">Transcription</keyword>
<dbReference type="GO" id="GO:0003677">
    <property type="term" value="F:DNA binding"/>
    <property type="evidence" value="ECO:0007669"/>
    <property type="project" value="UniProtKB-KW"/>
</dbReference>
<keyword evidence="3" id="KW-0805">Transcription regulation</keyword>
<dbReference type="PANTHER" id="PTHR32071">
    <property type="entry name" value="TRANSCRIPTIONAL REGULATORY PROTEIN"/>
    <property type="match status" value="1"/>
</dbReference>
<keyword evidence="2" id="KW-0067">ATP-binding</keyword>
<dbReference type="SUPFAM" id="SSF52540">
    <property type="entry name" value="P-loop containing nucleoside triphosphate hydrolases"/>
    <property type="match status" value="1"/>
</dbReference>
<gene>
    <name evidence="7" type="ORF">AF331_18460</name>
</gene>
<dbReference type="Pfam" id="PF00158">
    <property type="entry name" value="Sigma54_activat"/>
    <property type="match status" value="1"/>
</dbReference>
<feature type="domain" description="Sigma-54 factor interaction" evidence="6">
    <location>
        <begin position="325"/>
        <end position="556"/>
    </location>
</feature>
<name>A0A0M0FZM0_9BACI</name>
<dbReference type="AlphaFoldDB" id="A0A0M0FZM0"/>
<sequence>MKELAVVSLGENTLNSMMEQLNRYLGDRVQVKGFALEKGMEPDRSCPLILVTSDLVGRMISHNLSSGQKLIVARRTMSYECIEPVFSLQETTDILLVNDTEESCIESIAQLKSQGFHSFNFHPYYPGIKEYRPCDVSITPGEPHLVPEGVKQVINIGHRQVDITTITEVMAQLEILEDAGALASSEFVSEIVHLTRYLSTLNRKLDRSNLLLTTIFDKYSKALMFCDPYGTITYANEKMKWIFDGEKISDLMGEETPLDQLGEEEIVEIGGNLFIVSVDRVENQEGVICYLVECRNYDSFRRLDTALRSKIQHHRFIPRHVFDELSSKNPEVTRMIDMAKRMAKSNSTILIQGESGTGKELLAQAIHNGSGRAGQAFVPVNFAALSPSILESELFGYVEGAYTGAKKGGKHGLFEEAHGGTIFMDEIGDAPLSLQVKLLRVLQEGVVRRVGGTELVPIDVRVIAATNINLEERVAEGSFREDLYYRLNVLPLQTHPLRQRREDITSLLLSYLNVYSEEEHYHLHEVFTEEALQFLVQHPWPGNIRELTNVVEYVINIRPPGDRIELPDLPPYLIREAEGRGFSSSALSEEEQVLLTIYHTYGIGRRKMVDQLRQKGMSIGESKVKSIIQELKERGWITIHKGARGCTVTEEGRNEAKKLVSFG</sequence>
<evidence type="ECO:0000313" key="8">
    <source>
        <dbReference type="Proteomes" id="UP000037405"/>
    </source>
</evidence>
<evidence type="ECO:0000256" key="4">
    <source>
        <dbReference type="ARBA" id="ARBA00023125"/>
    </source>
</evidence>
<dbReference type="PROSITE" id="PS00688">
    <property type="entry name" value="SIGMA54_INTERACT_3"/>
    <property type="match status" value="1"/>
</dbReference>
<accession>A0A0M0FZM0</accession>
<keyword evidence="8" id="KW-1185">Reference proteome</keyword>
<dbReference type="Pfam" id="PF25601">
    <property type="entry name" value="AAA_lid_14"/>
    <property type="match status" value="1"/>
</dbReference>
<protein>
    <recommendedName>
        <fullName evidence="6">Sigma-54 factor interaction domain-containing protein</fullName>
    </recommendedName>
</protein>
<reference evidence="8" key="1">
    <citation type="submission" date="2015-07" db="EMBL/GenBank/DDBJ databases">
        <title>Fjat-14235 jcm11544.</title>
        <authorList>
            <person name="Liu B."/>
            <person name="Wang J."/>
            <person name="Zhu Y."/>
            <person name="Liu G."/>
            <person name="Chen Q."/>
            <person name="Chen Z."/>
            <person name="Lan J."/>
            <person name="Che J."/>
            <person name="Ge C."/>
            <person name="Shi H."/>
            <person name="Pan Z."/>
            <person name="Liu X."/>
        </authorList>
    </citation>
    <scope>NUCLEOTIDE SEQUENCE [LARGE SCALE GENOMIC DNA]</scope>
    <source>
        <strain evidence="8">JCM 11544</strain>
    </source>
</reference>
<keyword evidence="4" id="KW-0238">DNA-binding</keyword>
<dbReference type="InterPro" id="IPR003593">
    <property type="entry name" value="AAA+_ATPase"/>
</dbReference>
<dbReference type="Gene3D" id="1.10.10.10">
    <property type="entry name" value="Winged helix-like DNA-binding domain superfamily/Winged helix DNA-binding domain"/>
    <property type="match status" value="1"/>
</dbReference>
<dbReference type="InterPro" id="IPR025662">
    <property type="entry name" value="Sigma_54_int_dom_ATP-bd_1"/>
</dbReference>
<evidence type="ECO:0000256" key="3">
    <source>
        <dbReference type="ARBA" id="ARBA00023015"/>
    </source>
</evidence>
<dbReference type="PATRIC" id="fig|189381.12.peg.3193"/>
<dbReference type="Gene3D" id="1.10.8.60">
    <property type="match status" value="1"/>
</dbReference>
<evidence type="ECO:0000256" key="1">
    <source>
        <dbReference type="ARBA" id="ARBA00022741"/>
    </source>
</evidence>
<organism evidence="7 8">
    <name type="scientific">Rossellomorea marisflavi</name>
    <dbReference type="NCBI Taxonomy" id="189381"/>
    <lineage>
        <taxon>Bacteria</taxon>
        <taxon>Bacillati</taxon>
        <taxon>Bacillota</taxon>
        <taxon>Bacilli</taxon>
        <taxon>Bacillales</taxon>
        <taxon>Bacillaceae</taxon>
        <taxon>Rossellomorea</taxon>
    </lineage>
</organism>
<dbReference type="STRING" id="189381.GCA_900166615_00528"/>